<dbReference type="PANTHER" id="PTHR30589">
    <property type="entry name" value="PROLIPOPROTEIN DIACYLGLYCERYL TRANSFERASE"/>
    <property type="match status" value="1"/>
</dbReference>
<dbReference type="EC" id="2.5.1.145" evidence="7"/>
<dbReference type="HAMAP" id="MF_01147">
    <property type="entry name" value="Lgt"/>
    <property type="match status" value="1"/>
</dbReference>
<keyword evidence="4 7" id="KW-0812">Transmembrane</keyword>
<evidence type="ECO:0000313" key="8">
    <source>
        <dbReference type="EMBL" id="QJT09681.1"/>
    </source>
</evidence>
<accession>A0A6P1ZBQ8</accession>
<feature type="transmembrane region" description="Helical" evidence="7">
    <location>
        <begin position="101"/>
        <end position="118"/>
    </location>
</feature>
<comment type="similarity">
    <text evidence="1 7">Belongs to the Lgt family.</text>
</comment>
<feature type="transmembrane region" description="Helical" evidence="7">
    <location>
        <begin position="125"/>
        <end position="145"/>
    </location>
</feature>
<evidence type="ECO:0000256" key="1">
    <source>
        <dbReference type="ARBA" id="ARBA00007150"/>
    </source>
</evidence>
<name>A0A6P1ZBQ8_9BACT</name>
<dbReference type="EMBL" id="QMIF01000018">
    <property type="protein sequence ID" value="TVM31041.1"/>
    <property type="molecule type" value="Genomic_DNA"/>
</dbReference>
<dbReference type="InterPro" id="IPR001640">
    <property type="entry name" value="Lgt"/>
</dbReference>
<evidence type="ECO:0000256" key="7">
    <source>
        <dbReference type="HAMAP-Rule" id="MF_01147"/>
    </source>
</evidence>
<proteinExistence type="inferred from homology"/>
<feature type="transmembrane region" description="Helical" evidence="7">
    <location>
        <begin position="61"/>
        <end position="81"/>
    </location>
</feature>
<dbReference type="PANTHER" id="PTHR30589:SF0">
    <property type="entry name" value="PHOSPHATIDYLGLYCEROL--PROLIPOPROTEIN DIACYLGLYCERYL TRANSFERASE"/>
    <property type="match status" value="1"/>
</dbReference>
<dbReference type="NCBIfam" id="TIGR00544">
    <property type="entry name" value="lgt"/>
    <property type="match status" value="1"/>
</dbReference>
<keyword evidence="2 7" id="KW-1003">Cell membrane</keyword>
<protein>
    <recommendedName>
        <fullName evidence="7">Phosphatidylglycerol--prolipoprotein diacylglyceryl transferase</fullName>
        <ecNumber evidence="7">2.5.1.145</ecNumber>
    </recommendedName>
</protein>
<comment type="catalytic activity">
    <reaction evidence="7">
        <text>L-cysteinyl-[prolipoprotein] + a 1,2-diacyl-sn-glycero-3-phospho-(1'-sn-glycerol) = an S-1,2-diacyl-sn-glyceryl-L-cysteinyl-[prolipoprotein] + sn-glycerol 1-phosphate + H(+)</text>
        <dbReference type="Rhea" id="RHEA:56712"/>
        <dbReference type="Rhea" id="RHEA-COMP:14679"/>
        <dbReference type="Rhea" id="RHEA-COMP:14680"/>
        <dbReference type="ChEBI" id="CHEBI:15378"/>
        <dbReference type="ChEBI" id="CHEBI:29950"/>
        <dbReference type="ChEBI" id="CHEBI:57685"/>
        <dbReference type="ChEBI" id="CHEBI:64716"/>
        <dbReference type="ChEBI" id="CHEBI:140658"/>
        <dbReference type="EC" id="2.5.1.145"/>
    </reaction>
</comment>
<sequence>MIPYPQFDPVAIELGPLAIRWYGLMYVIGFLTAWFLGRWRATRSRADSPQGAWTPAEVDDLITYCIVGLLLGARLGYALFYDFPTFIARPLEIFKIWHGGMSFHGGAIGVALAFIIFARIKHKPLLAVTDFTVVLAPPGLLFGRLGNFINGELWGRPTDVPWAMVFPDPAAGGVPRHPSQLYEAGLEGIALFALLWWFSSRPRPRGSTTGLFLLGYGVFRSLVEFTRQPDAQLGFLAWDWLTMGQLLSAPMILLGLGFILVSYAKRT</sequence>
<evidence type="ECO:0000256" key="5">
    <source>
        <dbReference type="ARBA" id="ARBA00022989"/>
    </source>
</evidence>
<dbReference type="Proteomes" id="UP000434052">
    <property type="component" value="Unassembled WGS sequence"/>
</dbReference>
<comment type="subcellular location">
    <subcellularLocation>
        <location evidence="7">Cell membrane</location>
        <topology evidence="7">Multi-pass membrane protein</topology>
    </subcellularLocation>
</comment>
<dbReference type="EMBL" id="CP039543">
    <property type="protein sequence ID" value="QJT09681.1"/>
    <property type="molecule type" value="Genomic_DNA"/>
</dbReference>
<reference evidence="9 10" key="1">
    <citation type="submission" date="2018-06" db="EMBL/GenBank/DDBJ databases">
        <title>Complete genome of Desulfovibrio marinus P48SEP.</title>
        <authorList>
            <person name="Crispim J.S."/>
            <person name="Vidigal P.M.P."/>
            <person name="Silva L.C.F."/>
            <person name="Araujo L.C."/>
            <person name="Laguardia C.N."/>
            <person name="Dias R.S."/>
            <person name="Sousa M.P."/>
            <person name="Paula S.O."/>
            <person name="Silva C."/>
        </authorList>
    </citation>
    <scope>NUCLEOTIDE SEQUENCE [LARGE SCALE GENOMIC DNA]</scope>
    <source>
        <strain evidence="9 10">P48SEP</strain>
    </source>
</reference>
<feature type="transmembrane region" description="Helical" evidence="7">
    <location>
        <begin position="243"/>
        <end position="264"/>
    </location>
</feature>
<evidence type="ECO:0000313" key="9">
    <source>
        <dbReference type="EMBL" id="TVM31041.1"/>
    </source>
</evidence>
<dbReference type="UniPathway" id="UPA00664"/>
<gene>
    <name evidence="7" type="primary">lgt</name>
    <name evidence="9" type="ORF">DQK91_19600</name>
    <name evidence="8" type="ORF">E8L03_12380</name>
</gene>
<dbReference type="GO" id="GO:0042158">
    <property type="term" value="P:lipoprotein biosynthetic process"/>
    <property type="evidence" value="ECO:0007669"/>
    <property type="project" value="UniProtKB-UniRule"/>
</dbReference>
<dbReference type="Proteomes" id="UP000503251">
    <property type="component" value="Chromosome"/>
</dbReference>
<dbReference type="OrthoDB" id="871140at2"/>
<keyword evidence="3 7" id="KW-0808">Transferase</keyword>
<comment type="function">
    <text evidence="7">Catalyzes the transfer of the diacylglyceryl group from phosphatidylglycerol to the sulfhydryl group of the N-terminal cysteine of a prolipoprotein, the first step in the formation of mature lipoproteins.</text>
</comment>
<evidence type="ECO:0000256" key="3">
    <source>
        <dbReference type="ARBA" id="ARBA00022679"/>
    </source>
</evidence>
<comment type="pathway">
    <text evidence="7">Protein modification; lipoprotein biosynthesis (diacylglyceryl transfer).</text>
</comment>
<organism evidence="9 10">
    <name type="scientific">Oceanidesulfovibrio marinus</name>
    <dbReference type="NCBI Taxonomy" id="370038"/>
    <lineage>
        <taxon>Bacteria</taxon>
        <taxon>Pseudomonadati</taxon>
        <taxon>Thermodesulfobacteriota</taxon>
        <taxon>Desulfovibrionia</taxon>
        <taxon>Desulfovibrionales</taxon>
        <taxon>Desulfovibrionaceae</taxon>
        <taxon>Oceanidesulfovibrio</taxon>
    </lineage>
</organism>
<dbReference type="PROSITE" id="PS01311">
    <property type="entry name" value="LGT"/>
    <property type="match status" value="1"/>
</dbReference>
<dbReference type="GO" id="GO:0008961">
    <property type="term" value="F:phosphatidylglycerol-prolipoprotein diacylglyceryl transferase activity"/>
    <property type="evidence" value="ECO:0007669"/>
    <property type="project" value="UniProtKB-UniRule"/>
</dbReference>
<dbReference type="RefSeq" id="WP_144307128.1">
    <property type="nucleotide sequence ID" value="NZ_CP039543.1"/>
</dbReference>
<dbReference type="GO" id="GO:0005886">
    <property type="term" value="C:plasma membrane"/>
    <property type="evidence" value="ECO:0007669"/>
    <property type="project" value="UniProtKB-SubCell"/>
</dbReference>
<keyword evidence="9" id="KW-0449">Lipoprotein</keyword>
<evidence type="ECO:0000256" key="2">
    <source>
        <dbReference type="ARBA" id="ARBA00022475"/>
    </source>
</evidence>
<keyword evidence="6 7" id="KW-0472">Membrane</keyword>
<dbReference type="Pfam" id="PF01790">
    <property type="entry name" value="LGT"/>
    <property type="match status" value="1"/>
</dbReference>
<keyword evidence="5 7" id="KW-1133">Transmembrane helix</keyword>
<reference evidence="8 11" key="2">
    <citation type="submission" date="2019-04" db="EMBL/GenBank/DDBJ databases">
        <title>Isolation and culture of sulfate reducing bacteria from the cold seep of the South China Sea.</title>
        <authorList>
            <person name="Sun C."/>
            <person name="Liu R."/>
        </authorList>
    </citation>
    <scope>NUCLEOTIDE SEQUENCE [LARGE SCALE GENOMIC DNA]</scope>
    <source>
        <strain evidence="8 11">CS1</strain>
    </source>
</reference>
<dbReference type="AlphaFoldDB" id="A0A6P1ZBQ8"/>
<keyword evidence="11" id="KW-1185">Reference proteome</keyword>
<evidence type="ECO:0000313" key="10">
    <source>
        <dbReference type="Proteomes" id="UP000434052"/>
    </source>
</evidence>
<evidence type="ECO:0000256" key="4">
    <source>
        <dbReference type="ARBA" id="ARBA00022692"/>
    </source>
</evidence>
<evidence type="ECO:0000313" key="11">
    <source>
        <dbReference type="Proteomes" id="UP000503251"/>
    </source>
</evidence>
<feature type="binding site" evidence="7">
    <location>
        <position position="144"/>
    </location>
    <ligand>
        <name>a 1,2-diacyl-sn-glycero-3-phospho-(1'-sn-glycerol)</name>
        <dbReference type="ChEBI" id="CHEBI:64716"/>
    </ligand>
</feature>
<evidence type="ECO:0000256" key="6">
    <source>
        <dbReference type="ARBA" id="ARBA00023136"/>
    </source>
</evidence>
<feature type="transmembrane region" description="Helical" evidence="7">
    <location>
        <begin position="20"/>
        <end position="41"/>
    </location>
</feature>